<feature type="domain" description="RNA-binding S4" evidence="6">
    <location>
        <begin position="1"/>
        <end position="65"/>
    </location>
</feature>
<protein>
    <recommendedName>
        <fullName evidence="5">RQC P-site tRNA stabilizing factor</fullName>
        <shortName evidence="5">RqcP</shortName>
    </recommendedName>
    <alternativeName>
        <fullName evidence="5">Ribosome-associated protein quality control protein P</fullName>
    </alternativeName>
</protein>
<evidence type="ECO:0000256" key="3">
    <source>
        <dbReference type="ARBA" id="ARBA00022884"/>
    </source>
</evidence>
<name>A0A3G3K3K2_9BACL</name>
<dbReference type="PIRSF" id="PIRSF038881">
    <property type="entry name" value="RNAbp_HP1423"/>
    <property type="match status" value="1"/>
</dbReference>
<gene>
    <name evidence="5" type="primary">rqcP</name>
    <name evidence="7" type="ORF">EAV92_19815</name>
</gene>
<keyword evidence="2 5" id="KW-0699">rRNA-binding</keyword>
<comment type="subunit">
    <text evidence="5">Associates with stalled 50S ribosomal subunits. Binds to RqcH, 23S rRNA and the P-site tRNA. Does not require RqcH for association with 50S subunits.</text>
</comment>
<dbReference type="InterPro" id="IPR025490">
    <property type="entry name" value="RqcP"/>
</dbReference>
<dbReference type="SUPFAM" id="SSF55174">
    <property type="entry name" value="Alpha-L RNA-binding motif"/>
    <property type="match status" value="1"/>
</dbReference>
<evidence type="ECO:0000256" key="4">
    <source>
        <dbReference type="ARBA" id="ARBA00022917"/>
    </source>
</evidence>
<dbReference type="GO" id="GO:0000049">
    <property type="term" value="F:tRNA binding"/>
    <property type="evidence" value="ECO:0007669"/>
    <property type="project" value="UniProtKB-UniRule"/>
</dbReference>
<evidence type="ECO:0000259" key="6">
    <source>
        <dbReference type="SMART" id="SM00363"/>
    </source>
</evidence>
<proteinExistence type="inferred from homology"/>
<accession>A0A3G3K3K2</accession>
<dbReference type="Proteomes" id="UP000269097">
    <property type="component" value="Chromosome"/>
</dbReference>
<evidence type="ECO:0000256" key="5">
    <source>
        <dbReference type="HAMAP-Rule" id="MF_00871"/>
    </source>
</evidence>
<evidence type="ECO:0000256" key="1">
    <source>
        <dbReference type="ARBA" id="ARBA00022555"/>
    </source>
</evidence>
<dbReference type="GO" id="GO:0019843">
    <property type="term" value="F:rRNA binding"/>
    <property type="evidence" value="ECO:0007669"/>
    <property type="project" value="UniProtKB-UniRule"/>
</dbReference>
<comment type="function">
    <text evidence="5">Key component of the ribosome quality control system (RQC), a ribosome-associated complex that mediates the extraction of incompletely synthesized nascent chains from stalled ribosomes and their subsequent degradation. RqcH recruits Ala-charged tRNA, and with RqcP directs the elongation of stalled nascent chains on 50S ribosomal subunits, leading to non-templated C-terminal alanine extensions (Ala tail). The Ala tail promotes nascent chain degradation. RqcP is associated with the translocation-like movement of the peptidyl-tRNA from the A-site into the P-site.</text>
</comment>
<dbReference type="RefSeq" id="WP_123042697.1">
    <property type="nucleotide sequence ID" value="NZ_CP033433.1"/>
</dbReference>
<dbReference type="InterPro" id="IPR036986">
    <property type="entry name" value="S4_RNA-bd_sf"/>
</dbReference>
<evidence type="ECO:0000256" key="2">
    <source>
        <dbReference type="ARBA" id="ARBA00022730"/>
    </source>
</evidence>
<organism evidence="7 8">
    <name type="scientific">Cohnella candidum</name>
    <dbReference type="NCBI Taxonomy" id="2674991"/>
    <lineage>
        <taxon>Bacteria</taxon>
        <taxon>Bacillati</taxon>
        <taxon>Bacillota</taxon>
        <taxon>Bacilli</taxon>
        <taxon>Bacillales</taxon>
        <taxon>Paenibacillaceae</taxon>
        <taxon>Cohnella</taxon>
    </lineage>
</organism>
<dbReference type="SMART" id="SM00363">
    <property type="entry name" value="S4"/>
    <property type="match status" value="1"/>
</dbReference>
<evidence type="ECO:0000313" key="7">
    <source>
        <dbReference type="EMBL" id="AYQ74617.1"/>
    </source>
</evidence>
<dbReference type="AlphaFoldDB" id="A0A3G3K3K2"/>
<dbReference type="GO" id="GO:0072344">
    <property type="term" value="P:rescue of stalled ribosome"/>
    <property type="evidence" value="ECO:0007669"/>
    <property type="project" value="UniProtKB-UniRule"/>
</dbReference>
<sequence length="94" mass="10819">MRLDKFLKVSRLIKRRTVAKDVSDQGRVLLNGREAKPGAVVKPGDELEIQFGQRIVTVRIEKLSESAKKEDTQEMYTVLKEEYRKNENEGPSFP</sequence>
<keyword evidence="1 5" id="KW-0820">tRNA-binding</keyword>
<dbReference type="CDD" id="cd00165">
    <property type="entry name" value="S4"/>
    <property type="match status" value="1"/>
</dbReference>
<dbReference type="EMBL" id="CP033433">
    <property type="protein sequence ID" value="AYQ74617.1"/>
    <property type="molecule type" value="Genomic_DNA"/>
</dbReference>
<keyword evidence="8" id="KW-1185">Reference proteome</keyword>
<dbReference type="Pfam" id="PF01479">
    <property type="entry name" value="S4"/>
    <property type="match status" value="1"/>
</dbReference>
<keyword evidence="4 5" id="KW-0648">Protein biosynthesis</keyword>
<dbReference type="InterPro" id="IPR002942">
    <property type="entry name" value="S4_RNA-bd"/>
</dbReference>
<dbReference type="Gene3D" id="3.10.290.10">
    <property type="entry name" value="RNA-binding S4 domain"/>
    <property type="match status" value="1"/>
</dbReference>
<dbReference type="HAMAP" id="MF_00871">
    <property type="entry name" value="RqcP"/>
    <property type="match status" value="1"/>
</dbReference>
<dbReference type="GO" id="GO:0043023">
    <property type="term" value="F:ribosomal large subunit binding"/>
    <property type="evidence" value="ECO:0007669"/>
    <property type="project" value="UniProtKB-UniRule"/>
</dbReference>
<comment type="similarity">
    <text evidence="5">Belongs to the RqcP family.</text>
</comment>
<dbReference type="PROSITE" id="PS50889">
    <property type="entry name" value="S4"/>
    <property type="match status" value="1"/>
</dbReference>
<evidence type="ECO:0000313" key="8">
    <source>
        <dbReference type="Proteomes" id="UP000269097"/>
    </source>
</evidence>
<dbReference type="KEGG" id="coh:EAV92_19815"/>
<reference evidence="7 8" key="1">
    <citation type="submission" date="2018-10" db="EMBL/GenBank/DDBJ databases">
        <title>Genome Sequence of Cohnella sp.</title>
        <authorList>
            <person name="Srinivasan S."/>
            <person name="Kim M.K."/>
        </authorList>
    </citation>
    <scope>NUCLEOTIDE SEQUENCE [LARGE SCALE GENOMIC DNA]</scope>
    <source>
        <strain evidence="7 8">18JY8-7</strain>
    </source>
</reference>
<keyword evidence="3 5" id="KW-0694">RNA-binding</keyword>